<reference evidence="1" key="1">
    <citation type="submission" date="2015-06" db="EMBL/GenBank/DDBJ databases">
        <authorList>
            <person name="Nguyen H."/>
        </authorList>
    </citation>
    <scope>NUCLEOTIDE SEQUENCE</scope>
    <source>
        <strain evidence="1">DAOM 180753</strain>
    </source>
</reference>
<keyword evidence="2" id="KW-1185">Reference proteome</keyword>
<sequence>MLRNSHILPKSNNTKNGEELVQSARTTAASAMSLSVSKIVIPANSHSIASAYQPAAHVIPMTTFFV</sequence>
<proteinExistence type="predicted"/>
<dbReference type="AlphaFoldDB" id="A0AAI9T864"/>
<dbReference type="Proteomes" id="UP001227192">
    <property type="component" value="Unassembled WGS sequence"/>
</dbReference>
<evidence type="ECO:0000313" key="2">
    <source>
        <dbReference type="Proteomes" id="UP001227192"/>
    </source>
</evidence>
<evidence type="ECO:0000313" key="1">
    <source>
        <dbReference type="EMBL" id="KAJ9481714.1"/>
    </source>
</evidence>
<accession>A0AAI9T864</accession>
<comment type="caution">
    <text evidence="1">The sequence shown here is derived from an EMBL/GenBank/DDBJ whole genome shotgun (WGS) entry which is preliminary data.</text>
</comment>
<reference evidence="1" key="2">
    <citation type="journal article" date="2016" name="Fungal Biol.">
        <title>Ochratoxin A production by Penicillium thymicola.</title>
        <authorList>
            <person name="Nguyen H.D.T."/>
            <person name="McMullin D.R."/>
            <person name="Ponomareva E."/>
            <person name="Riley R."/>
            <person name="Pomraning K.R."/>
            <person name="Baker S.E."/>
            <person name="Seifert K.A."/>
        </authorList>
    </citation>
    <scope>NUCLEOTIDE SEQUENCE</scope>
    <source>
        <strain evidence="1">DAOM 180753</strain>
    </source>
</reference>
<protein>
    <submittedName>
        <fullName evidence="1">Uncharacterized protein</fullName>
    </submittedName>
</protein>
<organism evidence="1 2">
    <name type="scientific">Penicillium thymicola</name>
    <dbReference type="NCBI Taxonomy" id="293382"/>
    <lineage>
        <taxon>Eukaryota</taxon>
        <taxon>Fungi</taxon>
        <taxon>Dikarya</taxon>
        <taxon>Ascomycota</taxon>
        <taxon>Pezizomycotina</taxon>
        <taxon>Eurotiomycetes</taxon>
        <taxon>Eurotiomycetidae</taxon>
        <taxon>Eurotiales</taxon>
        <taxon>Aspergillaceae</taxon>
        <taxon>Penicillium</taxon>
    </lineage>
</organism>
<name>A0AAI9T864_PENTH</name>
<gene>
    <name evidence="1" type="ORF">VN97_g11755</name>
</gene>
<dbReference type="EMBL" id="LACB01000700">
    <property type="protein sequence ID" value="KAJ9481714.1"/>
    <property type="molecule type" value="Genomic_DNA"/>
</dbReference>